<dbReference type="PANTHER" id="PTHR33284">
    <property type="entry name" value="RIBOSOMAL PROTEIN L25/GLN-TRNA SYNTHETASE, ANTI-CODON-BINDING DOMAIN-CONTAINING PROTEIN"/>
    <property type="match status" value="1"/>
</dbReference>
<dbReference type="GeneID" id="64053160"/>
<dbReference type="GO" id="GO:0003735">
    <property type="term" value="F:structural constituent of ribosome"/>
    <property type="evidence" value="ECO:0007669"/>
    <property type="project" value="InterPro"/>
</dbReference>
<dbReference type="InterPro" id="IPR011035">
    <property type="entry name" value="Ribosomal_bL25/Gln-tRNA_synth"/>
</dbReference>
<evidence type="ECO:0000256" key="6">
    <source>
        <dbReference type="SAM" id="MobiDB-lite"/>
    </source>
</evidence>
<protein>
    <recommendedName>
        <fullName evidence="5">Large ribosomal subunit protein bL25</fullName>
    </recommendedName>
    <alternativeName>
        <fullName evidence="5">General stress protein CTC</fullName>
    </alternativeName>
</protein>
<dbReference type="Gene3D" id="2.40.240.10">
    <property type="entry name" value="Ribosomal Protein L25, Chain P"/>
    <property type="match status" value="1"/>
</dbReference>
<keyword evidence="2 5" id="KW-0694">RNA-binding</keyword>
<gene>
    <name evidence="5 7" type="primary">rplY</name>
    <name evidence="5" type="synonym">ctc</name>
    <name evidence="7" type="ORF">TEHN7118_1154</name>
</gene>
<comment type="function">
    <text evidence="5">This is one of the proteins that binds to the 5S RNA in the ribosome where it forms part of the central protuberance.</text>
</comment>
<dbReference type="GO" id="GO:0006412">
    <property type="term" value="P:translation"/>
    <property type="evidence" value="ECO:0007669"/>
    <property type="project" value="UniProtKB-UniRule"/>
</dbReference>
<dbReference type="InterPro" id="IPR037121">
    <property type="entry name" value="Ribosomal_bL25_C"/>
</dbReference>
<evidence type="ECO:0000313" key="8">
    <source>
        <dbReference type="Proteomes" id="UP000236214"/>
    </source>
</evidence>
<evidence type="ECO:0000256" key="4">
    <source>
        <dbReference type="ARBA" id="ARBA00023274"/>
    </source>
</evidence>
<keyword evidence="1 5" id="KW-0699">rRNA-binding</keyword>
<dbReference type="RefSeq" id="WP_014123569.1">
    <property type="nucleotide sequence ID" value="NZ_BDEC01000043.1"/>
</dbReference>
<dbReference type="NCBIfam" id="NF004133">
    <property type="entry name" value="PRK05618.2-4"/>
    <property type="match status" value="1"/>
</dbReference>
<evidence type="ECO:0000256" key="3">
    <source>
        <dbReference type="ARBA" id="ARBA00022980"/>
    </source>
</evidence>
<organism evidence="7 8">
    <name type="scientific">Tetragenococcus halophilus subsp. halophilus</name>
    <dbReference type="NCBI Taxonomy" id="1513897"/>
    <lineage>
        <taxon>Bacteria</taxon>
        <taxon>Bacillati</taxon>
        <taxon>Bacillota</taxon>
        <taxon>Bacilli</taxon>
        <taxon>Lactobacillales</taxon>
        <taxon>Enterococcaceae</taxon>
        <taxon>Tetragenococcus</taxon>
    </lineage>
</organism>
<evidence type="ECO:0000256" key="5">
    <source>
        <dbReference type="HAMAP-Rule" id="MF_01334"/>
    </source>
</evidence>
<keyword evidence="8" id="KW-1185">Reference proteome</keyword>
<dbReference type="GO" id="GO:0022625">
    <property type="term" value="C:cytosolic large ribosomal subunit"/>
    <property type="evidence" value="ECO:0007669"/>
    <property type="project" value="TreeGrafter"/>
</dbReference>
<sequence>MAVALEVEKRAVRPRSIRNKLRHEGRVPAIVNGYQIESTPISVNAQELDRVLRENGLNSVITMNIDGKKVNTLVQDYSADTFTQDLIHVEFLSVNMTEEQEVEAEINLIGEASGVKAGGVLTQTLYSANVSATPDKLPENIEVDISNLEIGDSINISDIPVAKDYTIVNDPEEQIASINEPEIEEEPEEETEEAEPEVIGESDEDSEE</sequence>
<dbReference type="Proteomes" id="UP000236214">
    <property type="component" value="Unassembled WGS sequence"/>
</dbReference>
<dbReference type="Pfam" id="PF14693">
    <property type="entry name" value="Ribosomal_TL5_C"/>
    <property type="match status" value="1"/>
</dbReference>
<dbReference type="InterPro" id="IPR020056">
    <property type="entry name" value="Rbsml_bL25/Gln-tRNA_synth_N"/>
</dbReference>
<comment type="similarity">
    <text evidence="5">Belongs to the bacterial ribosomal protein bL25 family. CTC subfamily.</text>
</comment>
<comment type="subunit">
    <text evidence="5">Part of the 50S ribosomal subunit; part of the 5S rRNA/L5/L18/L25 subcomplex. Contacts the 5S rRNA. Binds to the 5S rRNA independently of L5 and L18.</text>
</comment>
<evidence type="ECO:0000256" key="2">
    <source>
        <dbReference type="ARBA" id="ARBA00022884"/>
    </source>
</evidence>
<dbReference type="Gene3D" id="2.170.120.20">
    <property type="entry name" value="Ribosomal protein L25, beta domain"/>
    <property type="match status" value="1"/>
</dbReference>
<dbReference type="InterPro" id="IPR020930">
    <property type="entry name" value="Ribosomal_uL5_bac-type"/>
</dbReference>
<dbReference type="InterPro" id="IPR020057">
    <property type="entry name" value="Ribosomal_bL25_b-dom"/>
</dbReference>
<keyword evidence="4 5" id="KW-0687">Ribonucleoprotein</keyword>
<dbReference type="Pfam" id="PF01386">
    <property type="entry name" value="Ribosomal_L25p"/>
    <property type="match status" value="1"/>
</dbReference>
<dbReference type="SUPFAM" id="SSF50715">
    <property type="entry name" value="Ribosomal protein L25-like"/>
    <property type="match status" value="1"/>
</dbReference>
<dbReference type="PANTHER" id="PTHR33284:SF1">
    <property type="entry name" value="RIBOSOMAL PROTEIN L25_GLN-TRNA SYNTHETASE, ANTI-CODON-BINDING DOMAIN-CONTAINING PROTEIN"/>
    <property type="match status" value="1"/>
</dbReference>
<dbReference type="GO" id="GO:0008097">
    <property type="term" value="F:5S rRNA binding"/>
    <property type="evidence" value="ECO:0007669"/>
    <property type="project" value="InterPro"/>
</dbReference>
<dbReference type="HAMAP" id="MF_01334">
    <property type="entry name" value="Ribosomal_bL25_CTC"/>
    <property type="match status" value="1"/>
</dbReference>
<dbReference type="AlphaFoldDB" id="A0A2H6CZV1"/>
<dbReference type="EMBL" id="BDEC01000043">
    <property type="protein sequence ID" value="GBD68348.1"/>
    <property type="molecule type" value="Genomic_DNA"/>
</dbReference>
<accession>A0A2H6CZV1</accession>
<evidence type="ECO:0000256" key="1">
    <source>
        <dbReference type="ARBA" id="ARBA00022730"/>
    </source>
</evidence>
<feature type="compositionally biased region" description="Acidic residues" evidence="6">
    <location>
        <begin position="181"/>
        <end position="208"/>
    </location>
</feature>
<dbReference type="InterPro" id="IPR029751">
    <property type="entry name" value="Ribosomal_L25_dom"/>
</dbReference>
<feature type="region of interest" description="Disordered" evidence="6">
    <location>
        <begin position="170"/>
        <end position="208"/>
    </location>
</feature>
<proteinExistence type="inferred from homology"/>
<reference evidence="7 8" key="1">
    <citation type="submission" date="2016-05" db="EMBL/GenBank/DDBJ databases">
        <title>Whole genome sequencing of Tetragenococcus halophilus subsp. halophilus NISL 7118.</title>
        <authorList>
            <person name="Shiwa Y."/>
            <person name="Nishimura I."/>
            <person name="Yoshikawa H."/>
            <person name="Koyama Y."/>
            <person name="Oguma T."/>
        </authorList>
    </citation>
    <scope>NUCLEOTIDE SEQUENCE [LARGE SCALE GENOMIC DNA]</scope>
    <source>
        <strain evidence="7 8">NISL 7118</strain>
    </source>
</reference>
<dbReference type="NCBIfam" id="TIGR00731">
    <property type="entry name" value="bL25_bact_ctc"/>
    <property type="match status" value="1"/>
</dbReference>
<comment type="caution">
    <text evidence="7">The sequence shown here is derived from an EMBL/GenBank/DDBJ whole genome shotgun (WGS) entry which is preliminary data.</text>
</comment>
<name>A0A2H6CZV1_TETHA</name>
<dbReference type="InterPro" id="IPR001021">
    <property type="entry name" value="Ribosomal_bL25_long"/>
</dbReference>
<keyword evidence="3 5" id="KW-0689">Ribosomal protein</keyword>
<evidence type="ECO:0000313" key="7">
    <source>
        <dbReference type="EMBL" id="GBD68348.1"/>
    </source>
</evidence>
<dbReference type="CDD" id="cd00495">
    <property type="entry name" value="Ribosomal_L25_TL5_CTC"/>
    <property type="match status" value="1"/>
</dbReference>